<dbReference type="Gene3D" id="2.40.50.100">
    <property type="match status" value="2"/>
</dbReference>
<comment type="caution">
    <text evidence="3">The sequence shown here is derived from an EMBL/GenBank/DDBJ whole genome shotgun (WGS) entry which is preliminary data.</text>
</comment>
<dbReference type="SUPFAM" id="SSF56954">
    <property type="entry name" value="Outer membrane efflux proteins (OEP)"/>
    <property type="match status" value="1"/>
</dbReference>
<feature type="coiled-coil region" evidence="1">
    <location>
        <begin position="114"/>
        <end position="197"/>
    </location>
</feature>
<proteinExistence type="predicted"/>
<dbReference type="Gene3D" id="1.20.1600.10">
    <property type="entry name" value="Outer membrane efflux proteins (OEP)"/>
    <property type="match status" value="1"/>
</dbReference>
<keyword evidence="2" id="KW-0732">Signal</keyword>
<dbReference type="STRING" id="249408.BOO71_0004567"/>
<dbReference type="EMBL" id="MSTI01000055">
    <property type="protein sequence ID" value="OLV18848.1"/>
    <property type="molecule type" value="Genomic_DNA"/>
</dbReference>
<evidence type="ECO:0000256" key="2">
    <source>
        <dbReference type="SAM" id="SignalP"/>
    </source>
</evidence>
<gene>
    <name evidence="3" type="ORF">BOO71_0004567</name>
</gene>
<dbReference type="GO" id="GO:1990281">
    <property type="term" value="C:efflux pump complex"/>
    <property type="evidence" value="ECO:0007669"/>
    <property type="project" value="TreeGrafter"/>
</dbReference>
<dbReference type="Gene3D" id="1.10.287.470">
    <property type="entry name" value="Helix hairpin bin"/>
    <property type="match status" value="1"/>
</dbReference>
<evidence type="ECO:0000313" key="4">
    <source>
        <dbReference type="Proteomes" id="UP000186607"/>
    </source>
</evidence>
<evidence type="ECO:0000256" key="1">
    <source>
        <dbReference type="SAM" id="Coils"/>
    </source>
</evidence>
<name>A0A1U7P119_9DEIO</name>
<evidence type="ECO:0000313" key="3">
    <source>
        <dbReference type="EMBL" id="OLV18848.1"/>
    </source>
</evidence>
<keyword evidence="4" id="KW-1185">Reference proteome</keyword>
<dbReference type="PROSITE" id="PS51257">
    <property type="entry name" value="PROKAR_LIPOPROTEIN"/>
    <property type="match status" value="1"/>
</dbReference>
<dbReference type="GO" id="GO:0015562">
    <property type="term" value="F:efflux transmembrane transporter activity"/>
    <property type="evidence" value="ECO:0007669"/>
    <property type="project" value="TreeGrafter"/>
</dbReference>
<feature type="signal peptide" evidence="2">
    <location>
        <begin position="1"/>
        <end position="21"/>
    </location>
</feature>
<dbReference type="PANTHER" id="PTHR30469:SF15">
    <property type="entry name" value="HLYD FAMILY OF SECRETION PROTEINS"/>
    <property type="match status" value="1"/>
</dbReference>
<dbReference type="Gene3D" id="2.40.420.20">
    <property type="match status" value="1"/>
</dbReference>
<reference evidence="3 4" key="1">
    <citation type="submission" date="2017-01" db="EMBL/GenBank/DDBJ databases">
        <title>Genome Analysis of Deinococcus marmoris KOPRI26562.</title>
        <authorList>
            <person name="Kim J.H."/>
            <person name="Oh H.-M."/>
        </authorList>
    </citation>
    <scope>NUCLEOTIDE SEQUENCE [LARGE SCALE GENOMIC DNA]</scope>
    <source>
        <strain evidence="3 4">KOPRI26562</strain>
    </source>
</reference>
<dbReference type="AlphaFoldDB" id="A0A1U7P119"/>
<dbReference type="SUPFAM" id="SSF111369">
    <property type="entry name" value="HlyD-like secretion proteins"/>
    <property type="match status" value="1"/>
</dbReference>
<organism evidence="3 4">
    <name type="scientific">Deinococcus marmoris</name>
    <dbReference type="NCBI Taxonomy" id="249408"/>
    <lineage>
        <taxon>Bacteria</taxon>
        <taxon>Thermotogati</taxon>
        <taxon>Deinococcota</taxon>
        <taxon>Deinococci</taxon>
        <taxon>Deinococcales</taxon>
        <taxon>Deinococcaceae</taxon>
        <taxon>Deinococcus</taxon>
    </lineage>
</organism>
<dbReference type="PANTHER" id="PTHR30469">
    <property type="entry name" value="MULTIDRUG RESISTANCE PROTEIN MDTA"/>
    <property type="match status" value="1"/>
</dbReference>
<sequence>MNWTGKMKQVLPLLVLTTLLAGCSRPGQDAKPQGNDLNTAPAKTTVLKVQTVTAKQGTLRVQRSSSAIITAQKDSQVATQSGGTVTRLLADEGEQVGTGAVVVQLDDTQQRQALENAKLQVQQAQINLQQTQNSTANAGASLTSAVASAEATLAQARQNAQSAETLYGLGGISLADLQAARATLAQAQSGLSSARNNLEQNGRSAQGSVPLQQVALETAQEGVRQAEENLARTGVRAPFAGTVASISAKVGEFAAQGTAVFRLVDPGSIRAKFNIPSSDAFALADGTKLNLGYGGVNYVATVQGSPGIAGADRLVPITARVQGGEKLPVGAAAQVRYRADLGQGVLIPSSAVQVDGGENAVFVAVDGKAERRVVTVIAESGGQLAVSGVDPGQSVIDPLPGSLQDGAAIAVDTGAKDAAKPVESAP</sequence>
<accession>A0A1U7P119</accession>
<keyword evidence="1" id="KW-0175">Coiled coil</keyword>
<dbReference type="Proteomes" id="UP000186607">
    <property type="component" value="Unassembled WGS sequence"/>
</dbReference>
<protein>
    <submittedName>
        <fullName evidence="3">Uncharacterized protein</fullName>
    </submittedName>
</protein>
<feature type="chain" id="PRO_5012640307" evidence="2">
    <location>
        <begin position="22"/>
        <end position="426"/>
    </location>
</feature>